<dbReference type="EMBL" id="BAAAET010000001">
    <property type="protein sequence ID" value="GAA0680243.1"/>
    <property type="molecule type" value="Genomic_DNA"/>
</dbReference>
<keyword evidence="1" id="KW-0472">Membrane</keyword>
<keyword evidence="3" id="KW-1185">Reference proteome</keyword>
<name>A0ABN1I105_9GAMM</name>
<comment type="caution">
    <text evidence="2">The sequence shown here is derived from an EMBL/GenBank/DDBJ whole genome shotgun (WGS) entry which is preliminary data.</text>
</comment>
<dbReference type="Proteomes" id="UP001499915">
    <property type="component" value="Unassembled WGS sequence"/>
</dbReference>
<gene>
    <name evidence="2" type="ORF">GCM10009104_00680</name>
</gene>
<evidence type="ECO:0000313" key="2">
    <source>
        <dbReference type="EMBL" id="GAA0680243.1"/>
    </source>
</evidence>
<dbReference type="RefSeq" id="WP_343800542.1">
    <property type="nucleotide sequence ID" value="NZ_BAAAET010000001.1"/>
</dbReference>
<proteinExistence type="predicted"/>
<accession>A0ABN1I105</accession>
<feature type="transmembrane region" description="Helical" evidence="1">
    <location>
        <begin position="67"/>
        <end position="86"/>
    </location>
</feature>
<keyword evidence="1" id="KW-1133">Transmembrane helix</keyword>
<reference evidence="2 3" key="1">
    <citation type="journal article" date="2019" name="Int. J. Syst. Evol. Microbiol.">
        <title>The Global Catalogue of Microorganisms (GCM) 10K type strain sequencing project: providing services to taxonomists for standard genome sequencing and annotation.</title>
        <authorList>
            <consortium name="The Broad Institute Genomics Platform"/>
            <consortium name="The Broad Institute Genome Sequencing Center for Infectious Disease"/>
            <person name="Wu L."/>
            <person name="Ma J."/>
        </authorList>
    </citation>
    <scope>NUCLEOTIDE SEQUENCE [LARGE SCALE GENOMIC DNA]</scope>
    <source>
        <strain evidence="2 3">JCM 15134</strain>
    </source>
</reference>
<evidence type="ECO:0000313" key="3">
    <source>
        <dbReference type="Proteomes" id="UP001499915"/>
    </source>
</evidence>
<sequence length="206" mass="23368">MSNENKDYKLYGWLILILMVVLIGVFLDFQGNNYAVTYESVEVATGPNKTEHKTVVVVPAAVQIYKLIANFFYGLAVALFATIFVARKLEQDQKEKHEKELGKLREAVNVNVFDALFKTLIPEEIFQIVKTEIIENKAIRKKAHWTFVFSEENGKIKMTATNHYELHNVSKEPVSDPVKISMEPLSSENQEIEKAQCLSSDGTALI</sequence>
<organism evidence="2 3">
    <name type="scientific">Marinobacterium maritimum</name>
    <dbReference type="NCBI Taxonomy" id="500162"/>
    <lineage>
        <taxon>Bacteria</taxon>
        <taxon>Pseudomonadati</taxon>
        <taxon>Pseudomonadota</taxon>
        <taxon>Gammaproteobacteria</taxon>
        <taxon>Oceanospirillales</taxon>
        <taxon>Oceanospirillaceae</taxon>
        <taxon>Marinobacterium</taxon>
    </lineage>
</organism>
<keyword evidence="1" id="KW-0812">Transmembrane</keyword>
<evidence type="ECO:0000256" key="1">
    <source>
        <dbReference type="SAM" id="Phobius"/>
    </source>
</evidence>
<protein>
    <submittedName>
        <fullName evidence="2">Uncharacterized protein</fullName>
    </submittedName>
</protein>
<feature type="transmembrane region" description="Helical" evidence="1">
    <location>
        <begin position="12"/>
        <end position="29"/>
    </location>
</feature>